<reference evidence="3 4" key="1">
    <citation type="journal article" date="2018" name="Evol. Lett.">
        <title>Horizontal gene cluster transfer increased hallucinogenic mushroom diversity.</title>
        <authorList>
            <person name="Reynolds H.T."/>
            <person name="Vijayakumar V."/>
            <person name="Gluck-Thaler E."/>
            <person name="Korotkin H.B."/>
            <person name="Matheny P.B."/>
            <person name="Slot J.C."/>
        </authorList>
    </citation>
    <scope>NUCLEOTIDE SEQUENCE [LARGE SCALE GENOMIC DNA]</scope>
    <source>
        <strain evidence="3 4">2631</strain>
    </source>
</reference>
<keyword evidence="2" id="KW-0472">Membrane</keyword>
<organism evidence="3 4">
    <name type="scientific">Psilocybe cyanescens</name>
    <dbReference type="NCBI Taxonomy" id="93625"/>
    <lineage>
        <taxon>Eukaryota</taxon>
        <taxon>Fungi</taxon>
        <taxon>Dikarya</taxon>
        <taxon>Basidiomycota</taxon>
        <taxon>Agaricomycotina</taxon>
        <taxon>Agaricomycetes</taxon>
        <taxon>Agaricomycetidae</taxon>
        <taxon>Agaricales</taxon>
        <taxon>Agaricineae</taxon>
        <taxon>Strophariaceae</taxon>
        <taxon>Psilocybe</taxon>
    </lineage>
</organism>
<comment type="caution">
    <text evidence="3">The sequence shown here is derived from an EMBL/GenBank/DDBJ whole genome shotgun (WGS) entry which is preliminary data.</text>
</comment>
<evidence type="ECO:0000256" key="2">
    <source>
        <dbReference type="SAM" id="Phobius"/>
    </source>
</evidence>
<feature type="transmembrane region" description="Helical" evidence="2">
    <location>
        <begin position="226"/>
        <end position="245"/>
    </location>
</feature>
<feature type="transmembrane region" description="Helical" evidence="2">
    <location>
        <begin position="164"/>
        <end position="187"/>
    </location>
</feature>
<dbReference type="Proteomes" id="UP000283269">
    <property type="component" value="Unassembled WGS sequence"/>
</dbReference>
<protein>
    <submittedName>
        <fullName evidence="3">Uncharacterized protein</fullName>
    </submittedName>
</protein>
<accession>A0A409XJR9</accession>
<feature type="transmembrane region" description="Helical" evidence="2">
    <location>
        <begin position="90"/>
        <end position="106"/>
    </location>
</feature>
<feature type="region of interest" description="Disordered" evidence="1">
    <location>
        <begin position="17"/>
        <end position="37"/>
    </location>
</feature>
<dbReference type="AlphaFoldDB" id="A0A409XJR9"/>
<dbReference type="InParanoid" id="A0A409XJR9"/>
<evidence type="ECO:0000313" key="4">
    <source>
        <dbReference type="Proteomes" id="UP000283269"/>
    </source>
</evidence>
<gene>
    <name evidence="3" type="ORF">CVT25_015692</name>
</gene>
<evidence type="ECO:0000313" key="3">
    <source>
        <dbReference type="EMBL" id="PPQ90966.1"/>
    </source>
</evidence>
<dbReference type="OrthoDB" id="3268450at2759"/>
<feature type="transmembrane region" description="Helical" evidence="2">
    <location>
        <begin position="127"/>
        <end position="152"/>
    </location>
</feature>
<keyword evidence="2" id="KW-1133">Transmembrane helix</keyword>
<sequence>MSPSAFEQLSLPRRQATPTLESGRAGMEPQDLSSRNDNSMSNAVLDEPLRPALTINWWRTLNTIVIFGLGATKIAFTYQGRPMAPNTREWIIVISWILISYWCSIVERESPNTAPWLFKHNPHIPTFLVIGAAPFLFYFASSTVAVCLMSLIVNRWHFQHSDIMWIFIDPLSMVVVGACIFGAVVTIRRWRHGIRHSDAESRTHQQTPIQPFSFDWRTLATWESGIWTLVFMASFFVAQIIALSVRDVLSIYWNLANEDSHAFSWNMVLFKTSYSLVWFAGLVVSFFVAGAACRVGRTLLGMCRGQAFSLGHTSYPEFKHLNGSPTGTRIYRPGPTKCCLIQGFKSVRLSGSSYLGVTHDLHEGRERETYHVDLVQFMMSPQPGALMFAFFCLLGHRHPTERSLSAVVTCCGDVLSAFKAVRDLEWPLAISVSTARLLLRITGPGPVSRGLHIRGGRVEWSGHIAADAPAPG</sequence>
<feature type="transmembrane region" description="Helical" evidence="2">
    <location>
        <begin position="60"/>
        <end position="78"/>
    </location>
</feature>
<proteinExistence type="predicted"/>
<keyword evidence="4" id="KW-1185">Reference proteome</keyword>
<feature type="transmembrane region" description="Helical" evidence="2">
    <location>
        <begin position="276"/>
        <end position="296"/>
    </location>
</feature>
<evidence type="ECO:0000256" key="1">
    <source>
        <dbReference type="SAM" id="MobiDB-lite"/>
    </source>
</evidence>
<keyword evidence="2" id="KW-0812">Transmembrane</keyword>
<name>A0A409XJR9_PSICY</name>
<dbReference type="EMBL" id="NHYD01001500">
    <property type="protein sequence ID" value="PPQ90966.1"/>
    <property type="molecule type" value="Genomic_DNA"/>
</dbReference>